<gene>
    <name evidence="1" type="ORF">DX130_06915</name>
</gene>
<proteinExistence type="predicted"/>
<comment type="caution">
    <text evidence="1">The sequence shown here is derived from an EMBL/GenBank/DDBJ whole genome shotgun (WGS) entry which is preliminary data.</text>
</comment>
<dbReference type="AlphaFoldDB" id="A0A371PKN6"/>
<evidence type="ECO:0000313" key="2">
    <source>
        <dbReference type="Proteomes" id="UP000261905"/>
    </source>
</evidence>
<dbReference type="OrthoDB" id="7942934at2"/>
<organism evidence="1 2">
    <name type="scientific">Paenibacillus paeoniae</name>
    <dbReference type="NCBI Taxonomy" id="2292705"/>
    <lineage>
        <taxon>Bacteria</taxon>
        <taxon>Bacillati</taxon>
        <taxon>Bacillota</taxon>
        <taxon>Bacilli</taxon>
        <taxon>Bacillales</taxon>
        <taxon>Paenibacillaceae</taxon>
        <taxon>Paenibacillus</taxon>
    </lineage>
</organism>
<sequence length="305" mass="34390">MNKPINRMKHQLGDDLFQKLKELSPSDFNSFMLEVYRTRTDSQRPSDMLRSYASSRFSKPSELDPIAYHQLEANMLELARQQDIQPVLLSPVAPLGNCSSYGTVDQNKIVSASRSTEVLADSTNMMATIAADRIKRGIWNHNEGAHLCSTHRVIRAQHFNSADAFAHFGLYGMVSVGKAKGSYECEANLLGKQLRYYQALFYSRFRAKLSVVIEQRSGYTDGDGFLRRMAAVMESQLPEASFTIQEANLTNGYYQGINFKLFMTNQHGNTEIGDGGFVDWTQIMLGNRKERCLISGIGLDRLLMI</sequence>
<dbReference type="RefSeq" id="WP_116043875.1">
    <property type="nucleotide sequence ID" value="NZ_QUBQ01000001.1"/>
</dbReference>
<dbReference type="EMBL" id="QUBQ01000001">
    <property type="protein sequence ID" value="REK76758.1"/>
    <property type="molecule type" value="Genomic_DNA"/>
</dbReference>
<accession>A0A371PKN6</accession>
<protein>
    <submittedName>
        <fullName evidence="1">Uncharacterized protein</fullName>
    </submittedName>
</protein>
<keyword evidence="2" id="KW-1185">Reference proteome</keyword>
<reference evidence="1 2" key="1">
    <citation type="submission" date="2018-08" db="EMBL/GenBank/DDBJ databases">
        <title>Paenibacillus sp. M4BSY-1, whole genome shotgun sequence.</title>
        <authorList>
            <person name="Tuo L."/>
        </authorList>
    </citation>
    <scope>NUCLEOTIDE SEQUENCE [LARGE SCALE GENOMIC DNA]</scope>
    <source>
        <strain evidence="1 2">M4BSY-1</strain>
    </source>
</reference>
<dbReference type="Proteomes" id="UP000261905">
    <property type="component" value="Unassembled WGS sequence"/>
</dbReference>
<evidence type="ECO:0000313" key="1">
    <source>
        <dbReference type="EMBL" id="REK76758.1"/>
    </source>
</evidence>
<name>A0A371PKN6_9BACL</name>